<evidence type="ECO:0000313" key="1">
    <source>
        <dbReference type="EMBL" id="KID41588.1"/>
    </source>
</evidence>
<dbReference type="Proteomes" id="UP000327194">
    <property type="component" value="Chromosome"/>
</dbReference>
<dbReference type="EMBL" id="CP045562">
    <property type="protein sequence ID" value="QFX92900.1"/>
    <property type="molecule type" value="Genomic_DNA"/>
</dbReference>
<organism evidence="1 3">
    <name type="scientific">Fructilactobacillus fructivorans</name>
    <dbReference type="NCBI Taxonomy" id="1614"/>
    <lineage>
        <taxon>Bacteria</taxon>
        <taxon>Bacillati</taxon>
        <taxon>Bacillota</taxon>
        <taxon>Bacilli</taxon>
        <taxon>Lactobacillales</taxon>
        <taxon>Lactobacillaceae</taxon>
        <taxon>Fructilactobacillus</taxon>
    </lineage>
</organism>
<protein>
    <submittedName>
        <fullName evidence="2">DUF2969 family protein</fullName>
    </submittedName>
</protein>
<dbReference type="EMBL" id="JOJZ01000019">
    <property type="protein sequence ID" value="KID41588.1"/>
    <property type="molecule type" value="Genomic_DNA"/>
</dbReference>
<reference evidence="2 4" key="2">
    <citation type="submission" date="2019-10" db="EMBL/GenBank/DDBJ databases">
        <title>Genome sequencing of Lactobacillus fructivorans.</title>
        <authorList>
            <person name="Kim K."/>
        </authorList>
    </citation>
    <scope>NUCLEOTIDE SEQUENCE [LARGE SCALE GENOMIC DNA]</scope>
    <source>
        <strain evidence="2 4">LF543</strain>
    </source>
</reference>
<dbReference type="AlphaFoldDB" id="A0A0C1Q166"/>
<evidence type="ECO:0000313" key="3">
    <source>
        <dbReference type="Proteomes" id="UP000031397"/>
    </source>
</evidence>
<name>A0A0C1Q166_9LACO</name>
<accession>A0A0C1Q166</accession>
<keyword evidence="3" id="KW-1185">Reference proteome</keyword>
<dbReference type="GeneID" id="74913494"/>
<dbReference type="Proteomes" id="UP000031397">
    <property type="component" value="Unassembled WGS sequence"/>
</dbReference>
<evidence type="ECO:0000313" key="2">
    <source>
        <dbReference type="EMBL" id="QFX92900.1"/>
    </source>
</evidence>
<dbReference type="KEGG" id="lfv:LF543_04790"/>
<proteinExistence type="predicted"/>
<dbReference type="Pfam" id="PF11184">
    <property type="entry name" value="DUF2969"/>
    <property type="match status" value="1"/>
</dbReference>
<dbReference type="InterPro" id="IPR021351">
    <property type="entry name" value="DUF2969"/>
</dbReference>
<sequence>MSRKEKQIGVNIVEDPEEKALKLVQIGGHTVGTIEEKNGKSVCVIGDKTFHENSEEDAVAEVIREYNLHQR</sequence>
<dbReference type="PATRIC" id="fig|1614.10.peg.815"/>
<evidence type="ECO:0000313" key="4">
    <source>
        <dbReference type="Proteomes" id="UP000327194"/>
    </source>
</evidence>
<reference evidence="1 3" key="1">
    <citation type="submission" date="2014-06" db="EMBL/GenBank/DDBJ databases">
        <title>Functional and comparative genomic analyses of the Drosophila gut microbiota identify candidate symbiosis factors.</title>
        <authorList>
            <person name="Newell P.D."/>
            <person name="Chaston J.M."/>
            <person name="Douglas A.E."/>
        </authorList>
    </citation>
    <scope>NUCLEOTIDE SEQUENCE [LARGE SCALE GENOMIC DNA]</scope>
    <source>
        <strain evidence="1 3">DmCS_002</strain>
    </source>
</reference>
<dbReference type="OrthoDB" id="2328203at2"/>
<gene>
    <name evidence="2" type="ORF">LF543_04790</name>
    <name evidence="1" type="ORF">LfDm3_0830</name>
</gene>
<dbReference type="RefSeq" id="WP_010021961.1">
    <property type="nucleotide sequence ID" value="NZ_AZDS01000003.1"/>
</dbReference>